<gene>
    <name evidence="2" type="ORF">GUJ93_ZPchr0040g33517</name>
</gene>
<dbReference type="PANTHER" id="PTHR34117">
    <property type="entry name" value="STYLE CELL-CYCLE INHIBITOR 1"/>
    <property type="match status" value="1"/>
</dbReference>
<name>A0A8J5VFT8_ZIZPA</name>
<reference evidence="2" key="2">
    <citation type="submission" date="2021-02" db="EMBL/GenBank/DDBJ databases">
        <authorList>
            <person name="Kimball J.A."/>
            <person name="Haas M.W."/>
            <person name="Macchietto M."/>
            <person name="Kono T."/>
            <person name="Duquette J."/>
            <person name="Shao M."/>
        </authorList>
    </citation>
    <scope>NUCLEOTIDE SEQUENCE</scope>
    <source>
        <tissue evidence="2">Fresh leaf tissue</tissue>
    </source>
</reference>
<sequence>MGGEGKSRRRRSSPSSGGEEEERERKKKRDKKEIRRSRRDDRGDEEEEERRSRKRKNHEDRGKDKERDSKDKPSKEKERSKRKHKDDLKQDFKEISKDDYFSKNNEFATWLKEEKANISPIFLRTLLVIYSRSLLSTGTKESCHHNIMRELVAVHGQHTGGTSKHETVLQHNQQPEASCILLLKLMYQGYLPVALNFHRI</sequence>
<proteinExistence type="predicted"/>
<feature type="compositionally biased region" description="Basic residues" evidence="1">
    <location>
        <begin position="25"/>
        <end position="37"/>
    </location>
</feature>
<reference evidence="2" key="1">
    <citation type="journal article" date="2021" name="bioRxiv">
        <title>Whole Genome Assembly and Annotation of Northern Wild Rice, Zizania palustris L., Supports a Whole Genome Duplication in the Zizania Genus.</title>
        <authorList>
            <person name="Haas M."/>
            <person name="Kono T."/>
            <person name="Macchietto M."/>
            <person name="Millas R."/>
            <person name="McGilp L."/>
            <person name="Shao M."/>
            <person name="Duquette J."/>
            <person name="Hirsch C.N."/>
            <person name="Kimball J."/>
        </authorList>
    </citation>
    <scope>NUCLEOTIDE SEQUENCE</scope>
    <source>
        <tissue evidence="2">Fresh leaf tissue</tissue>
    </source>
</reference>
<comment type="caution">
    <text evidence="2">The sequence shown here is derived from an EMBL/GenBank/DDBJ whole genome shotgun (WGS) entry which is preliminary data.</text>
</comment>
<organism evidence="2 3">
    <name type="scientific">Zizania palustris</name>
    <name type="common">Northern wild rice</name>
    <dbReference type="NCBI Taxonomy" id="103762"/>
    <lineage>
        <taxon>Eukaryota</taxon>
        <taxon>Viridiplantae</taxon>
        <taxon>Streptophyta</taxon>
        <taxon>Embryophyta</taxon>
        <taxon>Tracheophyta</taxon>
        <taxon>Spermatophyta</taxon>
        <taxon>Magnoliopsida</taxon>
        <taxon>Liliopsida</taxon>
        <taxon>Poales</taxon>
        <taxon>Poaceae</taxon>
        <taxon>BOP clade</taxon>
        <taxon>Oryzoideae</taxon>
        <taxon>Oryzeae</taxon>
        <taxon>Zizaniinae</taxon>
        <taxon>Zizania</taxon>
    </lineage>
</organism>
<protein>
    <submittedName>
        <fullName evidence="2">Uncharacterized protein</fullName>
    </submittedName>
</protein>
<feature type="region of interest" description="Disordered" evidence="1">
    <location>
        <begin position="1"/>
        <end position="90"/>
    </location>
</feature>
<dbReference type="Proteomes" id="UP000729402">
    <property type="component" value="Unassembled WGS sequence"/>
</dbReference>
<dbReference type="InterPro" id="IPR044688">
    <property type="entry name" value="SCI-1-like"/>
</dbReference>
<dbReference type="EMBL" id="JAAALK010000865">
    <property type="protein sequence ID" value="KAG8044179.1"/>
    <property type="molecule type" value="Genomic_DNA"/>
</dbReference>
<evidence type="ECO:0000313" key="2">
    <source>
        <dbReference type="EMBL" id="KAG8044179.1"/>
    </source>
</evidence>
<feature type="compositionally biased region" description="Basic and acidic residues" evidence="1">
    <location>
        <begin position="57"/>
        <end position="90"/>
    </location>
</feature>
<accession>A0A8J5VFT8</accession>
<dbReference type="AlphaFoldDB" id="A0A8J5VFT8"/>
<evidence type="ECO:0000256" key="1">
    <source>
        <dbReference type="SAM" id="MobiDB-lite"/>
    </source>
</evidence>
<dbReference type="PANTHER" id="PTHR34117:SF1">
    <property type="entry name" value="STYLE CELL-CYCLE INHIBITOR 1"/>
    <property type="match status" value="1"/>
</dbReference>
<evidence type="ECO:0000313" key="3">
    <source>
        <dbReference type="Proteomes" id="UP000729402"/>
    </source>
</evidence>
<keyword evidence="3" id="KW-1185">Reference proteome</keyword>